<dbReference type="InterPro" id="IPR027417">
    <property type="entry name" value="P-loop_NTPase"/>
</dbReference>
<organism evidence="3 4">
    <name type="scientific">Echinicola soli</name>
    <dbReference type="NCBI Taxonomy" id="2591634"/>
    <lineage>
        <taxon>Bacteria</taxon>
        <taxon>Pseudomonadati</taxon>
        <taxon>Bacteroidota</taxon>
        <taxon>Cytophagia</taxon>
        <taxon>Cytophagales</taxon>
        <taxon>Cyclobacteriaceae</taxon>
        <taxon>Echinicola</taxon>
    </lineage>
</organism>
<keyword evidence="1" id="KW-0472">Membrane</keyword>
<dbReference type="InterPro" id="IPR050742">
    <property type="entry name" value="Helicase_Restrict-Modif_Enz"/>
</dbReference>
<evidence type="ECO:0000313" key="3">
    <source>
        <dbReference type="EMBL" id="QDH78931.1"/>
    </source>
</evidence>
<dbReference type="AlphaFoldDB" id="A0A514CGI3"/>
<evidence type="ECO:0000313" key="4">
    <source>
        <dbReference type="Proteomes" id="UP000316614"/>
    </source>
</evidence>
<dbReference type="OrthoDB" id="9759819at2"/>
<dbReference type="KEGG" id="echi:FKX85_07725"/>
<keyword evidence="1" id="KW-0812">Transmembrane</keyword>
<evidence type="ECO:0000256" key="1">
    <source>
        <dbReference type="SAM" id="Phobius"/>
    </source>
</evidence>
<dbReference type="InterPro" id="IPR006935">
    <property type="entry name" value="Helicase/UvrB_N"/>
</dbReference>
<name>A0A514CGI3_9BACT</name>
<dbReference type="PANTHER" id="PTHR47396">
    <property type="entry name" value="TYPE I RESTRICTION ENZYME ECOKI R PROTEIN"/>
    <property type="match status" value="1"/>
</dbReference>
<dbReference type="InterPro" id="IPR014001">
    <property type="entry name" value="Helicase_ATP-bd"/>
</dbReference>
<gene>
    <name evidence="3" type="ORF">FKX85_07725</name>
</gene>
<protein>
    <submittedName>
        <fullName evidence="3">DEAD/DEAH box helicase</fullName>
    </submittedName>
</protein>
<accession>A0A514CGI3</accession>
<dbReference type="Gene3D" id="3.40.50.300">
    <property type="entry name" value="P-loop containing nucleotide triphosphate hydrolases"/>
    <property type="match status" value="2"/>
</dbReference>
<sequence length="911" mass="103771">MNLSDFEIRSSFPKGITFKYPWRAYQQRVLDELETHLADDHLHIIAPPGSGKTVLGLEVALRINKPTLILAPTIAIRDQWIQRFCELFLQVKTAPEWISADIKEPSFLTVATYQALHAVCRHEEPFGQLDNGKRLTATGEEVDEITSFISKLQKQQLGTIMVDEAHHLKNAWWESIDCIKQHLDPTIVGLTATPPYDVSPGEWQRYISLNGPVDAEITVPELIAENTLCAHQDFVYYSLPSPLESQKIFAYRKQVKALYQELKGEEMLVNALRNHAVFQAPEDNLEWIYSNLPHYSALLVFLHAAGEEIPEIHREVIGVKDLVLPALDFNWMALLLDFYLFKGIEDFPLQESYREELAHRLRRAGVLEKKTISFWHSDKINRYLSRSLSKLTSIQQIVEFEQQQLGDGLRMVILTDYIRKEFLPNRPINDLELNRIGVMPIFEILRRKAQIPAKMAVLTGSLVIIPRAALEPLQRLAAVDGEDNIYFSALPYDSGFLEVTVSTGIRHRLVHWMTELFQQGHVSLLVGTKALLGEGWDAPAINSLIMASFVGSFVLSNQMRGRAIRKGKQEPEKTSNIWHLACLDPSDEAGGADMYVLRRRFKTFVGVSSEAPVTIQNGLDRLGMPAEINSLEQAMEMNAFVMGQAKDRNLLSEKWLDAIKNGHVLVEDIKIPFPKNQTYKQTKSLYYNRTIKAFAGLFLSALGSFGIQAIFGMTKVSRYIFTIVDLKDCLLGLGVVAMIIFGRFSYKMGRMYVKYRDIGKDVHKIAEALLIALLKAKFIRSDKDSLRVISDVDAAGTIYCHLEGGSTFEKSLFIKSLQEIIEQIDNPRYLIIRKSFFLKLLAQRDYHAVPEALGRNKQFAQIFEAEWRRSVGDCELVYTRSLDGRKSLLRARMSSLASEFEQKPERIMIWK</sequence>
<dbReference type="GO" id="GO:0003677">
    <property type="term" value="F:DNA binding"/>
    <property type="evidence" value="ECO:0007669"/>
    <property type="project" value="InterPro"/>
</dbReference>
<dbReference type="GO" id="GO:0005829">
    <property type="term" value="C:cytosol"/>
    <property type="evidence" value="ECO:0007669"/>
    <property type="project" value="TreeGrafter"/>
</dbReference>
<evidence type="ECO:0000259" key="2">
    <source>
        <dbReference type="PROSITE" id="PS51192"/>
    </source>
</evidence>
<feature type="transmembrane region" description="Helical" evidence="1">
    <location>
        <begin position="538"/>
        <end position="556"/>
    </location>
</feature>
<dbReference type="PROSITE" id="PS51192">
    <property type="entry name" value="HELICASE_ATP_BIND_1"/>
    <property type="match status" value="1"/>
</dbReference>
<keyword evidence="3" id="KW-0378">Hydrolase</keyword>
<dbReference type="Pfam" id="PF04851">
    <property type="entry name" value="ResIII"/>
    <property type="match status" value="1"/>
</dbReference>
<feature type="transmembrane region" description="Helical" evidence="1">
    <location>
        <begin position="693"/>
        <end position="713"/>
    </location>
</feature>
<keyword evidence="3" id="KW-0347">Helicase</keyword>
<keyword evidence="4" id="KW-1185">Reference proteome</keyword>
<dbReference type="RefSeq" id="WP_141614184.1">
    <property type="nucleotide sequence ID" value="NZ_CP041253.1"/>
</dbReference>
<dbReference type="GO" id="GO:0005524">
    <property type="term" value="F:ATP binding"/>
    <property type="evidence" value="ECO:0007669"/>
    <property type="project" value="InterPro"/>
</dbReference>
<feature type="domain" description="Helicase ATP-binding" evidence="2">
    <location>
        <begin position="33"/>
        <end position="212"/>
    </location>
</feature>
<dbReference type="Proteomes" id="UP000316614">
    <property type="component" value="Chromosome"/>
</dbReference>
<dbReference type="GO" id="GO:0004386">
    <property type="term" value="F:helicase activity"/>
    <property type="evidence" value="ECO:0007669"/>
    <property type="project" value="UniProtKB-KW"/>
</dbReference>
<feature type="transmembrane region" description="Helical" evidence="1">
    <location>
        <begin position="719"/>
        <end position="741"/>
    </location>
</feature>
<keyword evidence="1" id="KW-1133">Transmembrane helix</keyword>
<dbReference type="PANTHER" id="PTHR47396:SF1">
    <property type="entry name" value="ATP-DEPENDENT HELICASE IRC3-RELATED"/>
    <property type="match status" value="1"/>
</dbReference>
<keyword evidence="3" id="KW-0067">ATP-binding</keyword>
<dbReference type="GO" id="GO:0016787">
    <property type="term" value="F:hydrolase activity"/>
    <property type="evidence" value="ECO:0007669"/>
    <property type="project" value="InterPro"/>
</dbReference>
<keyword evidence="3" id="KW-0547">Nucleotide-binding</keyword>
<dbReference type="SMART" id="SM00487">
    <property type="entry name" value="DEXDc"/>
    <property type="match status" value="1"/>
</dbReference>
<dbReference type="SUPFAM" id="SSF52540">
    <property type="entry name" value="P-loop containing nucleoside triphosphate hydrolases"/>
    <property type="match status" value="1"/>
</dbReference>
<dbReference type="EMBL" id="CP041253">
    <property type="protein sequence ID" value="QDH78931.1"/>
    <property type="molecule type" value="Genomic_DNA"/>
</dbReference>
<dbReference type="CDD" id="cd18785">
    <property type="entry name" value="SF2_C"/>
    <property type="match status" value="1"/>
</dbReference>
<reference evidence="3 4" key="1">
    <citation type="submission" date="2019-06" db="EMBL/GenBank/DDBJ databases">
        <title>Echinicola alkalisoli sp. nov. isolated from saline soil.</title>
        <authorList>
            <person name="Sun J.-Q."/>
            <person name="Xu L."/>
        </authorList>
    </citation>
    <scope>NUCLEOTIDE SEQUENCE [LARGE SCALE GENOMIC DNA]</scope>
    <source>
        <strain evidence="3 4">LN3S3</strain>
    </source>
</reference>
<proteinExistence type="predicted"/>